<evidence type="ECO:0000313" key="2">
    <source>
        <dbReference type="EMBL" id="WED43074.1"/>
    </source>
</evidence>
<dbReference type="InterPro" id="IPR011990">
    <property type="entry name" value="TPR-like_helical_dom_sf"/>
</dbReference>
<sequence length="916" mass="104149">MTRPVHIALLLILVFLSGNTFSVWAANEITNSDLSAAKKLIEQQRYQEAITLMVELRVSDKNPEVDITLGDTYITLENPMMALFYYEAAYDNAKLNNNEVMLRIALFRLARVQLRLSYAQKAAINYQTLLKMKLSQEDQVIAEEGLKRAQEILFGEKLQQAIILVEQEKGAEAYALIQDELATNNKSFRLQIVAAQSLAMMENPKQALSHYQQALTLSDSTDQKKTALMGIVKMQYWLGEDSTAQQTLSQLKELPLSQQDKEQINELVAASGMGSSIPGIANEISLAKGEEIILGEKLQRAITLLEKEKGVEAYALIEDELGKNTRSFRLQMIAGQSLAIMERPKEALSHFQQALSLSELQEQKKAALLNILKMQYWLAEQKAAKETLRQLQALSLTPDDKQQISKLTAKFFSKTRSAGKIAKPADTLMDNIRSALKKEDPKKAFILLTNYPNKTTYLYYLSVGDTLFLLEDPRNSLDYYQAAYMRAANEEEKKAALFGIGKTALWLEEYNKALDAYQQLKFLPLNRDDQEIVTTGLVIALTNIDYPYKAFLLVGNQHLFNYPMSVMAATRAALYSGLAYKAKAIWLANALTLQKVPPDNFLQRQIREINWLLLQDTSTSSMGTNYYTVKDTDNFRIIRQSADYSYRTFGINSNTTLTAGQNFYLDPQNSVMMDTVSLRQTLINLGDHLDLDFTAATADLHYSPTPEDAWHPFLWRTGFFFHPNDYWSFAAYNSQEVVEAIPALQNKIQFNTSEGTLIIHPISRVYSRFSLFHNEFTDENRRDGESIAVNYLLMRQLALFTEFRYRNYRNSLYSNGNYFSPAKLEEKSINLILKRRISATWAVYTEGGIGRQAILPTPFDEEQKAPTFSYDLNITGALTNNLRVNVIYGYSQNAFGSFVGSYARTYFAINFKLFMN</sequence>
<evidence type="ECO:0000313" key="3">
    <source>
        <dbReference type="Proteomes" id="UP001222087"/>
    </source>
</evidence>
<evidence type="ECO:0000256" key="1">
    <source>
        <dbReference type="SAM" id="SignalP"/>
    </source>
</evidence>
<dbReference type="Gene3D" id="1.25.40.10">
    <property type="entry name" value="Tetratricopeptide repeat domain"/>
    <property type="match status" value="3"/>
</dbReference>
<keyword evidence="1" id="KW-0732">Signal</keyword>
<accession>A0ABY8ATH5</accession>
<dbReference type="SUPFAM" id="SSF48452">
    <property type="entry name" value="TPR-like"/>
    <property type="match status" value="3"/>
</dbReference>
<dbReference type="EMBL" id="CP119078">
    <property type="protein sequence ID" value="WED43074.1"/>
    <property type="molecule type" value="Genomic_DNA"/>
</dbReference>
<feature type="chain" id="PRO_5045937178" description="TRP containing protein" evidence="1">
    <location>
        <begin position="26"/>
        <end position="916"/>
    </location>
</feature>
<organism evidence="2 3">
    <name type="scientific">Legionella cardiaca</name>
    <dbReference type="NCBI Taxonomy" id="1071983"/>
    <lineage>
        <taxon>Bacteria</taxon>
        <taxon>Pseudomonadati</taxon>
        <taxon>Pseudomonadota</taxon>
        <taxon>Gammaproteobacteria</taxon>
        <taxon>Legionellales</taxon>
        <taxon>Legionellaceae</taxon>
        <taxon>Legionella</taxon>
    </lineage>
</organism>
<dbReference type="SMART" id="SM00028">
    <property type="entry name" value="TPR"/>
    <property type="match status" value="4"/>
</dbReference>
<feature type="signal peptide" evidence="1">
    <location>
        <begin position="1"/>
        <end position="25"/>
    </location>
</feature>
<name>A0ABY8ATH5_9GAMM</name>
<protein>
    <recommendedName>
        <fullName evidence="4">TRP containing protein</fullName>
    </recommendedName>
</protein>
<evidence type="ECO:0008006" key="4">
    <source>
        <dbReference type="Google" id="ProtNLM"/>
    </source>
</evidence>
<proteinExistence type="predicted"/>
<dbReference type="Proteomes" id="UP001222087">
    <property type="component" value="Chromosome"/>
</dbReference>
<dbReference type="InterPro" id="IPR019734">
    <property type="entry name" value="TPR_rpt"/>
</dbReference>
<gene>
    <name evidence="2" type="ORF">PXX05_14425</name>
</gene>
<dbReference type="RefSeq" id="WP_275088888.1">
    <property type="nucleotide sequence ID" value="NZ_CP119078.1"/>
</dbReference>
<keyword evidence="3" id="KW-1185">Reference proteome</keyword>
<reference evidence="2 3" key="1">
    <citation type="submission" date="2023-02" db="EMBL/GenBank/DDBJ databases">
        <title>Genome Sequence of L. cardiaca H63T.</title>
        <authorList>
            <person name="Lopez A.E."/>
            <person name="Cianciotto N.P."/>
        </authorList>
    </citation>
    <scope>NUCLEOTIDE SEQUENCE [LARGE SCALE GENOMIC DNA]</scope>
    <source>
        <strain evidence="2 3">H63</strain>
    </source>
</reference>